<dbReference type="Proteomes" id="UP000479710">
    <property type="component" value="Unassembled WGS sequence"/>
</dbReference>
<dbReference type="EMBL" id="SPHZ02000008">
    <property type="protein sequence ID" value="KAF0902287.1"/>
    <property type="molecule type" value="Genomic_DNA"/>
</dbReference>
<dbReference type="PANTHER" id="PTHR33120">
    <property type="entry name" value="EXPRESSED PROTEIN-RELATED"/>
    <property type="match status" value="1"/>
</dbReference>
<keyword evidence="2" id="KW-1185">Reference proteome</keyword>
<dbReference type="PANTHER" id="PTHR33120:SF42">
    <property type="entry name" value="OS12G0105000 PROTEIN"/>
    <property type="match status" value="1"/>
</dbReference>
<accession>A0A6G1CQC9</accession>
<sequence>MFRSFFTSLSGEKLDCLREWLRQAGDFRFSSSVMPDDIWEQLYTMIQKQQIRGLKRKRSSSASLLHTQVLPAISRVRSAFVKRERFVRAKLEELLDIYGKHHPWEPRYKLDMIRGLEESTSFHCKK</sequence>
<dbReference type="AlphaFoldDB" id="A0A6G1CQC9"/>
<evidence type="ECO:0000313" key="2">
    <source>
        <dbReference type="Proteomes" id="UP000479710"/>
    </source>
</evidence>
<proteinExistence type="predicted"/>
<dbReference type="OrthoDB" id="718278at2759"/>
<evidence type="ECO:0000313" key="1">
    <source>
        <dbReference type="EMBL" id="KAF0902287.1"/>
    </source>
</evidence>
<protein>
    <submittedName>
        <fullName evidence="1">Uncharacterized protein</fullName>
    </submittedName>
</protein>
<organism evidence="1 2">
    <name type="scientific">Oryza meyeriana var. granulata</name>
    <dbReference type="NCBI Taxonomy" id="110450"/>
    <lineage>
        <taxon>Eukaryota</taxon>
        <taxon>Viridiplantae</taxon>
        <taxon>Streptophyta</taxon>
        <taxon>Embryophyta</taxon>
        <taxon>Tracheophyta</taxon>
        <taxon>Spermatophyta</taxon>
        <taxon>Magnoliopsida</taxon>
        <taxon>Liliopsida</taxon>
        <taxon>Poales</taxon>
        <taxon>Poaceae</taxon>
        <taxon>BOP clade</taxon>
        <taxon>Oryzoideae</taxon>
        <taxon>Oryzeae</taxon>
        <taxon>Oryzinae</taxon>
        <taxon>Oryza</taxon>
        <taxon>Oryza meyeriana</taxon>
    </lineage>
</organism>
<comment type="caution">
    <text evidence="1">The sequence shown here is derived from an EMBL/GenBank/DDBJ whole genome shotgun (WGS) entry which is preliminary data.</text>
</comment>
<reference evidence="1 2" key="1">
    <citation type="submission" date="2019-11" db="EMBL/GenBank/DDBJ databases">
        <title>Whole genome sequence of Oryza granulata.</title>
        <authorList>
            <person name="Li W."/>
        </authorList>
    </citation>
    <scope>NUCLEOTIDE SEQUENCE [LARGE SCALE GENOMIC DNA]</scope>
    <source>
        <strain evidence="2">cv. Menghai</strain>
        <tissue evidence="1">Leaf</tissue>
    </source>
</reference>
<name>A0A6G1CQC9_9ORYZ</name>
<gene>
    <name evidence="1" type="ORF">E2562_015511</name>
</gene>